<organism evidence="1 2">
    <name type="scientific">Gossypium arboreum</name>
    <name type="common">Tree cotton</name>
    <name type="synonym">Gossypium nanking</name>
    <dbReference type="NCBI Taxonomy" id="29729"/>
    <lineage>
        <taxon>Eukaryota</taxon>
        <taxon>Viridiplantae</taxon>
        <taxon>Streptophyta</taxon>
        <taxon>Embryophyta</taxon>
        <taxon>Tracheophyta</taxon>
        <taxon>Spermatophyta</taxon>
        <taxon>Magnoliopsida</taxon>
        <taxon>eudicotyledons</taxon>
        <taxon>Gunneridae</taxon>
        <taxon>Pentapetalae</taxon>
        <taxon>rosids</taxon>
        <taxon>malvids</taxon>
        <taxon>Malvales</taxon>
        <taxon>Malvaceae</taxon>
        <taxon>Malvoideae</taxon>
        <taxon>Gossypium</taxon>
    </lineage>
</organism>
<evidence type="ECO:0000313" key="1">
    <source>
        <dbReference type="EMBL" id="KHG06512.1"/>
    </source>
</evidence>
<proteinExistence type="predicted"/>
<evidence type="ECO:0000313" key="2">
    <source>
        <dbReference type="Proteomes" id="UP000032142"/>
    </source>
</evidence>
<reference evidence="2" key="1">
    <citation type="submission" date="2014-09" db="EMBL/GenBank/DDBJ databases">
        <authorList>
            <person name="Mudge J."/>
            <person name="Ramaraj T."/>
            <person name="Lindquist I.E."/>
            <person name="Bharti A.K."/>
            <person name="Sundararajan A."/>
            <person name="Cameron C.T."/>
            <person name="Woodward J.E."/>
            <person name="May G.D."/>
            <person name="Brubaker C."/>
            <person name="Broadhvest J."/>
            <person name="Wilkins T.A."/>
        </authorList>
    </citation>
    <scope>NUCLEOTIDE SEQUENCE</scope>
    <source>
        <strain evidence="2">cv. AKA8401</strain>
    </source>
</reference>
<protein>
    <submittedName>
        <fullName evidence="1">Uncharacterized protein</fullName>
    </submittedName>
</protein>
<accession>A0A0B0N1P6</accession>
<comment type="caution">
    <text evidence="1">The sequence shown here is derived from an EMBL/GenBank/DDBJ whole genome shotgun (WGS) entry which is preliminary data.</text>
</comment>
<dbReference type="AlphaFoldDB" id="A0A0B0N1P6"/>
<dbReference type="EMBL" id="JRRC01453388">
    <property type="protein sequence ID" value="KHG06512.1"/>
    <property type="molecule type" value="Genomic_DNA"/>
</dbReference>
<keyword evidence="2" id="KW-1185">Reference proteome</keyword>
<dbReference type="Proteomes" id="UP000032142">
    <property type="component" value="Unassembled WGS sequence"/>
</dbReference>
<name>A0A0B0N1P6_GOSAR</name>
<sequence>MLALYELSKLFVYPYDSEWFSGHSEKIDDYVNLYPTQVRLNCIPC</sequence>
<gene>
    <name evidence="1" type="ORF">F383_33856</name>
</gene>